<evidence type="ECO:0000256" key="1">
    <source>
        <dbReference type="SAM" id="MobiDB-lite"/>
    </source>
</evidence>
<dbReference type="PROSITE" id="PS50056">
    <property type="entry name" value="TYR_PHOSPHATASE_2"/>
    <property type="match status" value="1"/>
</dbReference>
<sequence>MGEAVLESPGTAEPPAEEEEAAQSPLQRSKLIRKRLNDAWCKEWTVLDKQMYSASKKCKLNNIETWPVDAVSIFRDEKHHLLLGSVKAACEIEEVNRSLGVRVTVVVTMSDDEWKRWGERSDYEEYYKSLGVVNLRYGGWDKILRPGEEYDAKKAEYKERWQKVCRDLDAVEAPGQKTILFHCFAGLNRSTSALCAFMILRKGLSAEEAVERMIRVRAGQWYWRDRQYFIEGLVETSEAQGL</sequence>
<dbReference type="PROSITE" id="PS00383">
    <property type="entry name" value="TYR_PHOSPHATASE_1"/>
    <property type="match status" value="1"/>
</dbReference>
<organism evidence="3 4">
    <name type="scientific">Symbiodinium natans</name>
    <dbReference type="NCBI Taxonomy" id="878477"/>
    <lineage>
        <taxon>Eukaryota</taxon>
        <taxon>Sar</taxon>
        <taxon>Alveolata</taxon>
        <taxon>Dinophyceae</taxon>
        <taxon>Suessiales</taxon>
        <taxon>Symbiodiniaceae</taxon>
        <taxon>Symbiodinium</taxon>
    </lineage>
</organism>
<dbReference type="InterPro" id="IPR016130">
    <property type="entry name" value="Tyr_Pase_AS"/>
</dbReference>
<evidence type="ECO:0000313" key="3">
    <source>
        <dbReference type="EMBL" id="CAE7596814.1"/>
    </source>
</evidence>
<dbReference type="InterPro" id="IPR029021">
    <property type="entry name" value="Prot-tyrosine_phosphatase-like"/>
</dbReference>
<dbReference type="EMBL" id="CAJNDS010002786">
    <property type="protein sequence ID" value="CAE7596814.1"/>
    <property type="molecule type" value="Genomic_DNA"/>
</dbReference>
<protein>
    <recommendedName>
        <fullName evidence="2">Tyrosine specific protein phosphatases domain-containing protein</fullName>
    </recommendedName>
</protein>
<accession>A0A812V1X3</accession>
<comment type="caution">
    <text evidence="3">The sequence shown here is derived from an EMBL/GenBank/DDBJ whole genome shotgun (WGS) entry which is preliminary data.</text>
</comment>
<feature type="region of interest" description="Disordered" evidence="1">
    <location>
        <begin position="1"/>
        <end position="25"/>
    </location>
</feature>
<feature type="domain" description="Tyrosine specific protein phosphatases" evidence="2">
    <location>
        <begin position="159"/>
        <end position="228"/>
    </location>
</feature>
<reference evidence="3" key="1">
    <citation type="submission" date="2021-02" db="EMBL/GenBank/DDBJ databases">
        <authorList>
            <person name="Dougan E. K."/>
            <person name="Rhodes N."/>
            <person name="Thang M."/>
            <person name="Chan C."/>
        </authorList>
    </citation>
    <scope>NUCLEOTIDE SEQUENCE</scope>
</reference>
<keyword evidence="4" id="KW-1185">Reference proteome</keyword>
<proteinExistence type="predicted"/>
<dbReference type="AlphaFoldDB" id="A0A812V1X3"/>
<dbReference type="SUPFAM" id="SSF52799">
    <property type="entry name" value="(Phosphotyrosine protein) phosphatases II"/>
    <property type="match status" value="1"/>
</dbReference>
<dbReference type="Gene3D" id="3.90.190.10">
    <property type="entry name" value="Protein tyrosine phosphatase superfamily"/>
    <property type="match status" value="1"/>
</dbReference>
<dbReference type="InterPro" id="IPR000387">
    <property type="entry name" value="Tyr_Pase_dom"/>
</dbReference>
<name>A0A812V1X3_9DINO</name>
<dbReference type="Proteomes" id="UP000604046">
    <property type="component" value="Unassembled WGS sequence"/>
</dbReference>
<dbReference type="OrthoDB" id="407160at2759"/>
<evidence type="ECO:0000259" key="2">
    <source>
        <dbReference type="PROSITE" id="PS50056"/>
    </source>
</evidence>
<evidence type="ECO:0000313" key="4">
    <source>
        <dbReference type="Proteomes" id="UP000604046"/>
    </source>
</evidence>
<gene>
    <name evidence="3" type="ORF">SNAT2548_LOCUS33958</name>
</gene>